<evidence type="ECO:0000259" key="7">
    <source>
        <dbReference type="Pfam" id="PF22544"/>
    </source>
</evidence>
<dbReference type="GO" id="GO:0007288">
    <property type="term" value="P:sperm axoneme assembly"/>
    <property type="evidence" value="ECO:0007669"/>
    <property type="project" value="TreeGrafter"/>
</dbReference>
<dbReference type="InterPro" id="IPR058536">
    <property type="entry name" value="Ig_CFAP65_4th"/>
</dbReference>
<dbReference type="PANTHER" id="PTHR46127:SF1">
    <property type="entry name" value="CILIA- AND FLAGELLA-ASSOCIATED PROTEIN 65"/>
    <property type="match status" value="1"/>
</dbReference>
<protein>
    <submittedName>
        <fullName evidence="9">Uncharacterized protein</fullName>
    </submittedName>
</protein>
<keyword evidence="5" id="KW-0966">Cell projection</keyword>
<dbReference type="InterPro" id="IPR013783">
    <property type="entry name" value="Ig-like_fold"/>
</dbReference>
<evidence type="ECO:0000256" key="1">
    <source>
        <dbReference type="ARBA" id="ARBA00004138"/>
    </source>
</evidence>
<dbReference type="InterPro" id="IPR052614">
    <property type="entry name" value="CFAP65"/>
</dbReference>
<feature type="region of interest" description="Disordered" evidence="6">
    <location>
        <begin position="714"/>
        <end position="758"/>
    </location>
</feature>
<dbReference type="EMBL" id="OZ035837">
    <property type="protein sequence ID" value="CAL1582716.1"/>
    <property type="molecule type" value="Genomic_DNA"/>
</dbReference>
<gene>
    <name evidence="9" type="ORF">KC01_LOCUS13273</name>
</gene>
<evidence type="ECO:0000313" key="9">
    <source>
        <dbReference type="EMBL" id="CAL1582716.1"/>
    </source>
</evidence>
<feature type="domain" description="HYDIN/VesB/CFA65-like Ig-like" evidence="7">
    <location>
        <begin position="182"/>
        <end position="254"/>
    </location>
</feature>
<dbReference type="Pfam" id="PF22544">
    <property type="entry name" value="HYDIN_VesB_CFA65-like_Ig"/>
    <property type="match status" value="1"/>
</dbReference>
<proteinExistence type="predicted"/>
<evidence type="ECO:0000256" key="4">
    <source>
        <dbReference type="ARBA" id="ARBA00023069"/>
    </source>
</evidence>
<reference evidence="9 10" key="1">
    <citation type="submission" date="2024-04" db="EMBL/GenBank/DDBJ databases">
        <authorList>
            <person name="Waldvogel A.-M."/>
            <person name="Schoenle A."/>
        </authorList>
    </citation>
    <scope>NUCLEOTIDE SEQUENCE [LARGE SCALE GENOMIC DNA]</scope>
</reference>
<sequence>MPCLFSGNYLSRVWYYCESETSLNKLRAMLAETRHQHWSSPDRNLTLDCQRDRTVEYGQQPASSPKSNFLGFEVDVELIWNNWDPGREFTKTLIIKNTQTKLQRTLFRPPLSKYFTSLARQKIVVRPGSSFSVPITFKPLDRCNYEDTVEFQSGFGSFQVTLRAPAPCHALKVPESVLMPLCAAHHSTQTTFVLKNISKLTTFFHWEYSQPFTLSPNEGKLKPGHGLDISVTFHPQEAVVHQQSVSCRFGNQADNLERCCSLLLQGQAKHPYLEFKAHTNQKKGLDHVPVLDFGGAAVGHTLHSHFEIYNPCPVPVCFTLSRLPGGIPLLGSVFRCDVTSAEVAPEAVFQWDVDCSGLSVFSIQPAEGTIPPQSHISLTVVYKPTQTSIHYRRVACLILHMEPVFINLVGNCPIEKPFQQLLESSKVHKHSFHTAATPNAEYFLSCLGGKDPPCSPPLLSVTPNTLAFNQKVFSLPENLSSQKALTITSHSKLKLRLEWTAAAGSSFSVSPLFCELPPRQSTSFRVKYHPKQLNALHGAQLECFAYPMENDEGNRRSVLPSCVTVKVVGHSYEPGRKHSVPRCSLQPCLVEFPPVNMASQRSVLLVNTGDLPLTFDLNSELDQALAQAASLVVVPSCGLVPPQSHQILSLRTIPTEDSPEEGLTVQLHFNASKYTQIIDVCGEGSLSHCSTKELWRLLSLKDLNESLQFSPCPAELTYSTPTRHRSDTSSRRKTQPRRHSPARRKGQATVMKNKDGQPILPTQDIVAQNPVSHPNLQDARLWVTSLGLRGTQHTFPKGRACC</sequence>
<evidence type="ECO:0000256" key="5">
    <source>
        <dbReference type="ARBA" id="ARBA00023273"/>
    </source>
</evidence>
<dbReference type="GO" id="GO:0036126">
    <property type="term" value="C:sperm flagellum"/>
    <property type="evidence" value="ECO:0007669"/>
    <property type="project" value="TreeGrafter"/>
</dbReference>
<evidence type="ECO:0000256" key="2">
    <source>
        <dbReference type="ARBA" id="ARBA00004496"/>
    </source>
</evidence>
<feature type="compositionally biased region" description="Basic residues" evidence="6">
    <location>
        <begin position="731"/>
        <end position="746"/>
    </location>
</feature>
<evidence type="ECO:0000313" key="10">
    <source>
        <dbReference type="Proteomes" id="UP001497482"/>
    </source>
</evidence>
<keyword evidence="3" id="KW-0963">Cytoplasm</keyword>
<keyword evidence="4" id="KW-0969">Cilium</keyword>
<comment type="subcellular location">
    <subcellularLocation>
        <location evidence="1">Cell projection</location>
        <location evidence="1">Cilium</location>
    </subcellularLocation>
    <subcellularLocation>
        <location evidence="2">Cytoplasm</location>
    </subcellularLocation>
</comment>
<dbReference type="Proteomes" id="UP001497482">
    <property type="component" value="Chromosome 15"/>
</dbReference>
<dbReference type="InterPro" id="IPR053879">
    <property type="entry name" value="HYDIN_VesB_CFA65-like_Ig"/>
</dbReference>
<dbReference type="PANTHER" id="PTHR46127">
    <property type="entry name" value="CILIA- AND FLAGELLA-ASSOCIATED PROTEIN 65"/>
    <property type="match status" value="1"/>
</dbReference>
<name>A0AAV2K2Q4_KNICA</name>
<evidence type="ECO:0000256" key="6">
    <source>
        <dbReference type="SAM" id="MobiDB-lite"/>
    </source>
</evidence>
<accession>A0AAV2K2Q4</accession>
<evidence type="ECO:0000256" key="3">
    <source>
        <dbReference type="ARBA" id="ARBA00022490"/>
    </source>
</evidence>
<evidence type="ECO:0000259" key="8">
    <source>
        <dbReference type="Pfam" id="PF24507"/>
    </source>
</evidence>
<dbReference type="GO" id="GO:0005737">
    <property type="term" value="C:cytoplasm"/>
    <property type="evidence" value="ECO:0007669"/>
    <property type="project" value="TreeGrafter"/>
</dbReference>
<dbReference type="Gene3D" id="2.60.40.10">
    <property type="entry name" value="Immunoglobulins"/>
    <property type="match status" value="4"/>
</dbReference>
<dbReference type="AlphaFoldDB" id="A0AAV2K2Q4"/>
<dbReference type="Pfam" id="PF24507">
    <property type="entry name" value="Ig_CFAP65_4th"/>
    <property type="match status" value="1"/>
</dbReference>
<organism evidence="9 10">
    <name type="scientific">Knipowitschia caucasica</name>
    <name type="common">Caucasian dwarf goby</name>
    <name type="synonym">Pomatoschistus caucasicus</name>
    <dbReference type="NCBI Taxonomy" id="637954"/>
    <lineage>
        <taxon>Eukaryota</taxon>
        <taxon>Metazoa</taxon>
        <taxon>Chordata</taxon>
        <taxon>Craniata</taxon>
        <taxon>Vertebrata</taxon>
        <taxon>Euteleostomi</taxon>
        <taxon>Actinopterygii</taxon>
        <taxon>Neopterygii</taxon>
        <taxon>Teleostei</taxon>
        <taxon>Neoteleostei</taxon>
        <taxon>Acanthomorphata</taxon>
        <taxon>Gobiaria</taxon>
        <taxon>Gobiiformes</taxon>
        <taxon>Gobioidei</taxon>
        <taxon>Gobiidae</taxon>
        <taxon>Gobiinae</taxon>
        <taxon>Knipowitschia</taxon>
    </lineage>
</organism>
<feature type="domain" description="CFAP65 fourth Ig-like" evidence="8">
    <location>
        <begin position="346"/>
        <end position="412"/>
    </location>
</feature>
<keyword evidence="10" id="KW-1185">Reference proteome</keyword>